<protein>
    <submittedName>
        <fullName evidence="2">Uncharacterized protein</fullName>
    </submittedName>
</protein>
<dbReference type="RefSeq" id="WP_131803767.1">
    <property type="nucleotide sequence ID" value="NZ_FOSV01000005.1"/>
</dbReference>
<proteinExistence type="predicted"/>
<name>A0A1I4D349_9HYPH</name>
<keyword evidence="1" id="KW-0732">Signal</keyword>
<keyword evidence="3" id="KW-1185">Reference proteome</keyword>
<dbReference type="OrthoDB" id="8018891at2"/>
<evidence type="ECO:0000313" key="2">
    <source>
        <dbReference type="EMBL" id="SFK86481.1"/>
    </source>
</evidence>
<feature type="chain" id="PRO_5011481749" evidence="1">
    <location>
        <begin position="22"/>
        <end position="119"/>
    </location>
</feature>
<feature type="signal peptide" evidence="1">
    <location>
        <begin position="1"/>
        <end position="21"/>
    </location>
</feature>
<organism evidence="2 3">
    <name type="scientific">Methylorubrum salsuginis</name>
    <dbReference type="NCBI Taxonomy" id="414703"/>
    <lineage>
        <taxon>Bacteria</taxon>
        <taxon>Pseudomonadati</taxon>
        <taxon>Pseudomonadota</taxon>
        <taxon>Alphaproteobacteria</taxon>
        <taxon>Hyphomicrobiales</taxon>
        <taxon>Methylobacteriaceae</taxon>
        <taxon>Methylorubrum</taxon>
    </lineage>
</organism>
<evidence type="ECO:0000313" key="3">
    <source>
        <dbReference type="Proteomes" id="UP000198804"/>
    </source>
</evidence>
<dbReference type="AlphaFoldDB" id="A0A1I4D349"/>
<gene>
    <name evidence="2" type="ORF">SAMN04488125_10595</name>
</gene>
<sequence length="119" mass="12843">MGRCLAILSLCGCLAAAPCRAEGLNAGGFGLMSCADATPVFDQRDYRTAFMTWTLGFATGINNVLIVRDRQFRDLSGLNADLVVGSLRAFCTQHPTALLVQGAERFYAGLPLRTWTAPR</sequence>
<dbReference type="EMBL" id="FOSV01000005">
    <property type="protein sequence ID" value="SFK86481.1"/>
    <property type="molecule type" value="Genomic_DNA"/>
</dbReference>
<evidence type="ECO:0000256" key="1">
    <source>
        <dbReference type="SAM" id="SignalP"/>
    </source>
</evidence>
<accession>A0A1I4D349</accession>
<dbReference type="Proteomes" id="UP000198804">
    <property type="component" value="Unassembled WGS sequence"/>
</dbReference>
<reference evidence="3" key="1">
    <citation type="submission" date="2016-10" db="EMBL/GenBank/DDBJ databases">
        <authorList>
            <person name="Varghese N."/>
            <person name="Submissions S."/>
        </authorList>
    </citation>
    <scope>NUCLEOTIDE SEQUENCE [LARGE SCALE GENOMIC DNA]</scope>
    <source>
        <strain evidence="3">CGMCC 1.6474</strain>
    </source>
</reference>
<dbReference type="PROSITE" id="PS51257">
    <property type="entry name" value="PROKAR_LIPOPROTEIN"/>
    <property type="match status" value="1"/>
</dbReference>